<dbReference type="Gene3D" id="3.30.420.10">
    <property type="entry name" value="Ribonuclease H-like superfamily/Ribonuclease H"/>
    <property type="match status" value="1"/>
</dbReference>
<dbReference type="EMBL" id="QGNW01000331">
    <property type="protein sequence ID" value="RVW76333.1"/>
    <property type="molecule type" value="Genomic_DNA"/>
</dbReference>
<reference evidence="3 4" key="1">
    <citation type="journal article" date="2018" name="PLoS Genet.">
        <title>Population sequencing reveals clonal diversity and ancestral inbreeding in the grapevine cultivar Chardonnay.</title>
        <authorList>
            <person name="Roach M.J."/>
            <person name="Johnson D.L."/>
            <person name="Bohlmann J."/>
            <person name="van Vuuren H.J."/>
            <person name="Jones S.J."/>
            <person name="Pretorius I.S."/>
            <person name="Schmidt S.A."/>
            <person name="Borneman A.R."/>
        </authorList>
    </citation>
    <scope>NUCLEOTIDE SEQUENCE [LARGE SCALE GENOMIC DNA]</scope>
    <source>
        <strain evidence="4">cv. Chardonnay</strain>
        <tissue evidence="3">Leaf</tissue>
    </source>
</reference>
<dbReference type="PANTHER" id="PTHR11439">
    <property type="entry name" value="GAG-POL-RELATED RETROTRANSPOSON"/>
    <property type="match status" value="1"/>
</dbReference>
<dbReference type="Pfam" id="PF22936">
    <property type="entry name" value="Pol_BBD"/>
    <property type="match status" value="1"/>
</dbReference>
<dbReference type="PANTHER" id="PTHR11439:SF503">
    <property type="entry name" value="CYSTEINE-RICH RLK (RECEPTOR-LIKE PROTEIN KINASE) 8"/>
    <property type="match status" value="1"/>
</dbReference>
<dbReference type="CDD" id="cd09272">
    <property type="entry name" value="RNase_HI_RT_Ty1"/>
    <property type="match status" value="1"/>
</dbReference>
<dbReference type="GO" id="GO:0015074">
    <property type="term" value="P:DNA integration"/>
    <property type="evidence" value="ECO:0007669"/>
    <property type="project" value="InterPro"/>
</dbReference>
<protein>
    <submittedName>
        <fullName evidence="3">Retrovirus-related Pol polyprotein from transposon RE1</fullName>
    </submittedName>
</protein>
<evidence type="ECO:0000256" key="1">
    <source>
        <dbReference type="SAM" id="MobiDB-lite"/>
    </source>
</evidence>
<sequence>MERICKSQQHEEAKASTEQHQEEQLFVATCFTTSNSSSNSWLIDSGCTNHMTNDQELFKELDKTIISKVKIGNGEFISVKGKGTVAIESLTGLKYITDVLYVPDIDQNLLSVGQLIEKGFKVIFEDKWCMIRDAKGRDVFKVKMRAKSFALNLMEDEQIAFSSTVSKAELWHRRLGHFHHVELLYMQKHNLVKAWVENQRSCRMQKIRSDNGKEYTNEIFDKFYEEAGIEHQLITPYTPQHNGVKKDKLDKKAEPGVFIGYSNSSKAYIIFQPQNGKILISRDVKFMEDRQWNCQRNNVAVFEPAEFEEAEKDDKWIEAMKEELRMIEKNDTWELVDRPQHRKVIGVKWVYRTKLNADGSNEKLVKEFKAEMLKVFEMTDLGLMSYFLDQHTNESKEKFSKDDGTEKVDESQYRSLIGCLMYLTATRPDIMFSVSLLSRFMHYASEVHFQAAKRIVRYIKGTTNYGIKYSYCQNFKLHGYSDSDWAGSIDDMRSATGFCFSFGSGIFSWSSKKQDVIAQRAFVTALRNGDWILLDEVNLAPPKSLQRVIGVLEDVNRSLWLAEGGVASYTPKHPNFRLDESCN</sequence>
<gene>
    <name evidence="3" type="primary">RE1_263</name>
    <name evidence="3" type="ORF">CK203_049883</name>
</gene>
<dbReference type="Pfam" id="PF25597">
    <property type="entry name" value="SH3_retrovirus"/>
    <property type="match status" value="1"/>
</dbReference>
<accession>A0A438GVV5</accession>
<dbReference type="Gene3D" id="3.40.50.300">
    <property type="entry name" value="P-loop containing nucleotide triphosphate hydrolases"/>
    <property type="match status" value="1"/>
</dbReference>
<dbReference type="GO" id="GO:0003676">
    <property type="term" value="F:nucleic acid binding"/>
    <property type="evidence" value="ECO:0007669"/>
    <property type="project" value="InterPro"/>
</dbReference>
<organism evidence="3 4">
    <name type="scientific">Vitis vinifera</name>
    <name type="common">Grape</name>
    <dbReference type="NCBI Taxonomy" id="29760"/>
    <lineage>
        <taxon>Eukaryota</taxon>
        <taxon>Viridiplantae</taxon>
        <taxon>Streptophyta</taxon>
        <taxon>Embryophyta</taxon>
        <taxon>Tracheophyta</taxon>
        <taxon>Spermatophyta</taxon>
        <taxon>Magnoliopsida</taxon>
        <taxon>eudicotyledons</taxon>
        <taxon>Gunneridae</taxon>
        <taxon>Pentapetalae</taxon>
        <taxon>rosids</taxon>
        <taxon>Vitales</taxon>
        <taxon>Vitaceae</taxon>
        <taxon>Viteae</taxon>
        <taxon>Vitis</taxon>
    </lineage>
</organism>
<comment type="caution">
    <text evidence="3">The sequence shown here is derived from an EMBL/GenBank/DDBJ whole genome shotgun (WGS) entry which is preliminary data.</text>
</comment>
<dbReference type="Proteomes" id="UP000288805">
    <property type="component" value="Unassembled WGS sequence"/>
</dbReference>
<dbReference type="InterPro" id="IPR054722">
    <property type="entry name" value="PolX-like_BBD"/>
</dbReference>
<feature type="domain" description="Integrase catalytic" evidence="2">
    <location>
        <begin position="205"/>
        <end position="246"/>
    </location>
</feature>
<feature type="region of interest" description="Disordered" evidence="1">
    <location>
        <begin position="1"/>
        <end position="20"/>
    </location>
</feature>
<dbReference type="SUPFAM" id="SSF53098">
    <property type="entry name" value="Ribonuclease H-like"/>
    <property type="match status" value="1"/>
</dbReference>
<evidence type="ECO:0000313" key="4">
    <source>
        <dbReference type="Proteomes" id="UP000288805"/>
    </source>
</evidence>
<dbReference type="InterPro" id="IPR001584">
    <property type="entry name" value="Integrase_cat-core"/>
</dbReference>
<evidence type="ECO:0000259" key="2">
    <source>
        <dbReference type="PROSITE" id="PS50994"/>
    </source>
</evidence>
<dbReference type="InterPro" id="IPR036397">
    <property type="entry name" value="RNaseH_sf"/>
</dbReference>
<evidence type="ECO:0000313" key="3">
    <source>
        <dbReference type="EMBL" id="RVW76333.1"/>
    </source>
</evidence>
<dbReference type="PROSITE" id="PS50994">
    <property type="entry name" value="INTEGRASE"/>
    <property type="match status" value="1"/>
</dbReference>
<dbReference type="AlphaFoldDB" id="A0A438GVV5"/>
<dbReference type="InterPro" id="IPR027417">
    <property type="entry name" value="P-loop_NTPase"/>
</dbReference>
<dbReference type="InterPro" id="IPR057670">
    <property type="entry name" value="SH3_retrovirus"/>
</dbReference>
<proteinExistence type="predicted"/>
<name>A0A438GVV5_VITVI</name>
<dbReference type="InterPro" id="IPR012337">
    <property type="entry name" value="RNaseH-like_sf"/>
</dbReference>